<accession>A0A0H3B1N4</accession>
<protein>
    <submittedName>
        <fullName evidence="1">Uncharacterized protein</fullName>
    </submittedName>
</protein>
<sequence>MPGRHRETARYRYEVSLLAGKGFGGTARKAFLYSVIWLTKTVQYASFHYASR</sequence>
<dbReference type="EMBL" id="CP000950">
    <property type="protein sequence ID" value="ACA67803.1"/>
    <property type="molecule type" value="Genomic_DNA"/>
</dbReference>
<proteinExistence type="predicted"/>
<organism evidence="1">
    <name type="scientific">Yersinia pseudotuberculosis serotype O:3 (strain YPIII)</name>
    <dbReference type="NCBI Taxonomy" id="502800"/>
    <lineage>
        <taxon>Bacteria</taxon>
        <taxon>Pseudomonadati</taxon>
        <taxon>Pseudomonadota</taxon>
        <taxon>Gammaproteobacteria</taxon>
        <taxon>Enterobacterales</taxon>
        <taxon>Yersiniaceae</taxon>
        <taxon>Yersinia</taxon>
    </lineage>
</organism>
<dbReference type="KEGG" id="ypy:YPK_1510"/>
<reference evidence="1" key="1">
    <citation type="submission" date="2008-02" db="EMBL/GenBank/DDBJ databases">
        <title>Complete sequence of Yersinia pseudotuberculosis YPIII.</title>
        <authorList>
            <consortium name="US DOE Joint Genome Institute"/>
            <person name="Challacombe J.F."/>
            <person name="Bruce D."/>
            <person name="Detter J.C."/>
            <person name="Green L."/>
            <person name="Land M."/>
            <person name="Munk C."/>
            <person name="Lindler L.E."/>
            <person name="Nikolich M.P."/>
            <person name="Brettin T."/>
        </authorList>
    </citation>
    <scope>NUCLEOTIDE SEQUENCE</scope>
    <source>
        <strain evidence="1">YPIII</strain>
    </source>
</reference>
<name>A0A0H3B1N4_YERPY</name>
<gene>
    <name evidence="1" type="ordered locus">YPK_1510</name>
</gene>
<evidence type="ECO:0000313" key="1">
    <source>
        <dbReference type="EMBL" id="ACA67803.1"/>
    </source>
</evidence>
<dbReference type="AlphaFoldDB" id="A0A0H3B1N4"/>